<dbReference type="OrthoDB" id="2991264at2"/>
<evidence type="ECO:0000313" key="3">
    <source>
        <dbReference type="Proteomes" id="UP000530514"/>
    </source>
</evidence>
<keyword evidence="1" id="KW-0812">Transmembrane</keyword>
<evidence type="ECO:0000313" key="2">
    <source>
        <dbReference type="EMBL" id="MBA4541626.1"/>
    </source>
</evidence>
<name>A0A7W1X7Q5_9BACL</name>
<dbReference type="Proteomes" id="UP000530514">
    <property type="component" value="Unassembled WGS sequence"/>
</dbReference>
<dbReference type="AlphaFoldDB" id="A0A7W1X7Q5"/>
<keyword evidence="1" id="KW-1133">Transmembrane helix</keyword>
<evidence type="ECO:0000256" key="1">
    <source>
        <dbReference type="SAM" id="Phobius"/>
    </source>
</evidence>
<reference evidence="2 3" key="1">
    <citation type="submission" date="2020-07" db="EMBL/GenBank/DDBJ databases">
        <authorList>
            <person name="Feng H."/>
        </authorList>
    </citation>
    <scope>NUCLEOTIDE SEQUENCE [LARGE SCALE GENOMIC DNA]</scope>
    <source>
        <strain evidence="3">s-11</strain>
    </source>
</reference>
<sequence>MVRYRYIPNDQLTQAIGKPIMLRLKNGKKLYGTIDEVRKNGIMFLPARVGSRGSSGQAEVRLFVPFFIPFGFFVPFLIIF</sequence>
<proteinExistence type="predicted"/>
<feature type="transmembrane region" description="Helical" evidence="1">
    <location>
        <begin position="62"/>
        <end position="79"/>
    </location>
</feature>
<comment type="caution">
    <text evidence="2">The sequence shown here is derived from an EMBL/GenBank/DDBJ whole genome shotgun (WGS) entry which is preliminary data.</text>
</comment>
<protein>
    <submittedName>
        <fullName evidence="2">Uncharacterized protein</fullName>
    </submittedName>
</protein>
<dbReference type="RefSeq" id="WP_033101082.1">
    <property type="nucleotide sequence ID" value="NZ_JACEIP010000002.1"/>
</dbReference>
<gene>
    <name evidence="2" type="ORF">H1164_01725</name>
</gene>
<organism evidence="2 3">
    <name type="scientific">Thermoactinomyces daqus</name>
    <dbReference type="NCBI Taxonomy" id="1329516"/>
    <lineage>
        <taxon>Bacteria</taxon>
        <taxon>Bacillati</taxon>
        <taxon>Bacillota</taxon>
        <taxon>Bacilli</taxon>
        <taxon>Bacillales</taxon>
        <taxon>Thermoactinomycetaceae</taxon>
        <taxon>Thermoactinomyces</taxon>
    </lineage>
</organism>
<dbReference type="EMBL" id="JACEIP010000002">
    <property type="protein sequence ID" value="MBA4541626.1"/>
    <property type="molecule type" value="Genomic_DNA"/>
</dbReference>
<keyword evidence="1" id="KW-0472">Membrane</keyword>
<keyword evidence="3" id="KW-1185">Reference proteome</keyword>
<accession>A0A7W1X7Q5</accession>